<proteinExistence type="predicted"/>
<name>A0A6J5M4Z1_9CAUD</name>
<keyword evidence="1" id="KW-0812">Transmembrane</keyword>
<keyword evidence="1" id="KW-1133">Transmembrane helix</keyword>
<evidence type="ECO:0000256" key="1">
    <source>
        <dbReference type="SAM" id="Phobius"/>
    </source>
</evidence>
<protein>
    <submittedName>
        <fullName evidence="2">Uncharacterized protein</fullName>
    </submittedName>
</protein>
<evidence type="ECO:0000313" key="2">
    <source>
        <dbReference type="EMBL" id="CAB4141798.1"/>
    </source>
</evidence>
<reference evidence="2" key="1">
    <citation type="submission" date="2020-04" db="EMBL/GenBank/DDBJ databases">
        <authorList>
            <person name="Chiriac C."/>
            <person name="Salcher M."/>
            <person name="Ghai R."/>
            <person name="Kavagutti S V."/>
        </authorList>
    </citation>
    <scope>NUCLEOTIDE SEQUENCE</scope>
</reference>
<keyword evidence="1" id="KW-0472">Membrane</keyword>
<gene>
    <name evidence="2" type="ORF">UFOVP419_28</name>
</gene>
<dbReference type="EMBL" id="LR796401">
    <property type="protein sequence ID" value="CAB4141798.1"/>
    <property type="molecule type" value="Genomic_DNA"/>
</dbReference>
<feature type="transmembrane region" description="Helical" evidence="1">
    <location>
        <begin position="67"/>
        <end position="85"/>
    </location>
</feature>
<organism evidence="2">
    <name type="scientific">uncultured Caudovirales phage</name>
    <dbReference type="NCBI Taxonomy" id="2100421"/>
    <lineage>
        <taxon>Viruses</taxon>
        <taxon>Duplodnaviria</taxon>
        <taxon>Heunggongvirae</taxon>
        <taxon>Uroviricota</taxon>
        <taxon>Caudoviricetes</taxon>
        <taxon>Peduoviridae</taxon>
        <taxon>Maltschvirus</taxon>
        <taxon>Maltschvirus maltsch</taxon>
    </lineage>
</organism>
<accession>A0A6J5M4Z1</accession>
<sequence>MPNANRTRAILAAQKVRRVDDPEAIAQSLKLTPEQRRAKYAPKPATSAPRHIQGPQWVEAWRMMTRITYGLTAIFSLFFGGVMAGESKKGFKG</sequence>